<dbReference type="InterPro" id="IPR051340">
    <property type="entry name" value="Haloalkane_dehalogenase"/>
</dbReference>
<dbReference type="InterPro" id="IPR000639">
    <property type="entry name" value="Epox_hydrolase-like"/>
</dbReference>
<dbReference type="SUPFAM" id="SSF53474">
    <property type="entry name" value="alpha/beta-Hydrolases"/>
    <property type="match status" value="1"/>
</dbReference>
<dbReference type="Gene3D" id="3.40.50.1820">
    <property type="entry name" value="alpha/beta hydrolase"/>
    <property type="match status" value="1"/>
</dbReference>
<dbReference type="PRINTS" id="PR00111">
    <property type="entry name" value="ABHYDROLASE"/>
</dbReference>
<feature type="domain" description="AB hydrolase-1" evidence="2">
    <location>
        <begin position="29"/>
        <end position="272"/>
    </location>
</feature>
<dbReference type="GO" id="GO:0004301">
    <property type="term" value="F:epoxide hydrolase activity"/>
    <property type="evidence" value="ECO:0007669"/>
    <property type="project" value="TreeGrafter"/>
</dbReference>
<keyword evidence="1 3" id="KW-0378">Hydrolase</keyword>
<organism evidence="3 4">
    <name type="scientific">Dyadobacter luteus</name>
    <dbReference type="NCBI Taxonomy" id="2259619"/>
    <lineage>
        <taxon>Bacteria</taxon>
        <taxon>Pseudomonadati</taxon>
        <taxon>Bacteroidota</taxon>
        <taxon>Cytophagia</taxon>
        <taxon>Cytophagales</taxon>
        <taxon>Spirosomataceae</taxon>
        <taxon>Dyadobacter</taxon>
    </lineage>
</organism>
<sequence>MPNNSVRYLNVQVNRLNLFYREAGAPDAPTLLLLHGYPTSSHMFRNLIPILSKQYHVIAPDLPGFGYSDAPSNKDFNYTFDNLAATMQAFIDTLGLKRFAVYVFDYGAPVGLRLAMANPEKITGIISQNGNAYQEGLSGEWNPIRKYWADPSQPNRESLRDFVSKDATWFQYHQGVPDQSLIAPETYTLDQHFLDRPGNIDIQLDLVRDYKTNVELYPKFHQYFRQYHPKFLLVWGDKDPYFLPAGAEAYKKDLPDAALKFYDTGHFALETHVVEIGREILDFMRSLPN</sequence>
<keyword evidence="4" id="KW-1185">Reference proteome</keyword>
<dbReference type="EMBL" id="QNUL01000001">
    <property type="protein sequence ID" value="REA64454.1"/>
    <property type="molecule type" value="Genomic_DNA"/>
</dbReference>
<dbReference type="RefSeq" id="WP_115829062.1">
    <property type="nucleotide sequence ID" value="NZ_QNUL01000001.1"/>
</dbReference>
<proteinExistence type="predicted"/>
<gene>
    <name evidence="3" type="ORF">DSL64_02580</name>
</gene>
<dbReference type="FunFam" id="3.40.50.1820:FF:000173">
    <property type="entry name" value="Alpha/beta hydrolase"/>
    <property type="match status" value="1"/>
</dbReference>
<dbReference type="InterPro" id="IPR000073">
    <property type="entry name" value="AB_hydrolase_1"/>
</dbReference>
<evidence type="ECO:0000313" key="3">
    <source>
        <dbReference type="EMBL" id="REA64454.1"/>
    </source>
</evidence>
<dbReference type="PRINTS" id="PR00412">
    <property type="entry name" value="EPOXHYDRLASE"/>
</dbReference>
<accession>A0A3D8YI07</accession>
<evidence type="ECO:0000259" key="2">
    <source>
        <dbReference type="Pfam" id="PF00561"/>
    </source>
</evidence>
<protein>
    <submittedName>
        <fullName evidence="3">Alpha/beta hydrolase</fullName>
    </submittedName>
</protein>
<dbReference type="Proteomes" id="UP000256373">
    <property type="component" value="Unassembled WGS sequence"/>
</dbReference>
<dbReference type="PANTHER" id="PTHR42977">
    <property type="entry name" value="HYDROLASE-RELATED"/>
    <property type="match status" value="1"/>
</dbReference>
<evidence type="ECO:0000256" key="1">
    <source>
        <dbReference type="ARBA" id="ARBA00022801"/>
    </source>
</evidence>
<dbReference type="OrthoDB" id="9799612at2"/>
<name>A0A3D8YI07_9BACT</name>
<comment type="caution">
    <text evidence="3">The sequence shown here is derived from an EMBL/GenBank/DDBJ whole genome shotgun (WGS) entry which is preliminary data.</text>
</comment>
<dbReference type="InterPro" id="IPR029058">
    <property type="entry name" value="AB_hydrolase_fold"/>
</dbReference>
<reference evidence="3 4" key="1">
    <citation type="submission" date="2018-07" db="EMBL/GenBank/DDBJ databases">
        <title>Dyadobacter roseus sp. nov., isolated from rose rhizosphere soil.</title>
        <authorList>
            <person name="Chen L."/>
        </authorList>
    </citation>
    <scope>NUCLEOTIDE SEQUENCE [LARGE SCALE GENOMIC DNA]</scope>
    <source>
        <strain evidence="3 4">RS19</strain>
    </source>
</reference>
<dbReference type="AlphaFoldDB" id="A0A3D8YI07"/>
<dbReference type="PANTHER" id="PTHR42977:SF3">
    <property type="entry name" value="AB HYDROLASE-1 DOMAIN-CONTAINING PROTEIN"/>
    <property type="match status" value="1"/>
</dbReference>
<evidence type="ECO:0000313" key="4">
    <source>
        <dbReference type="Proteomes" id="UP000256373"/>
    </source>
</evidence>
<dbReference type="Pfam" id="PF00561">
    <property type="entry name" value="Abhydrolase_1"/>
    <property type="match status" value="1"/>
</dbReference>